<proteinExistence type="predicted"/>
<accession>A0A0A9AL30</accession>
<protein>
    <submittedName>
        <fullName evidence="1">Uncharacterized protein</fullName>
    </submittedName>
</protein>
<name>A0A0A9AL30_ARUDO</name>
<evidence type="ECO:0000313" key="1">
    <source>
        <dbReference type="EMBL" id="JAD51876.1"/>
    </source>
</evidence>
<reference evidence="1" key="2">
    <citation type="journal article" date="2015" name="Data Brief">
        <title>Shoot transcriptome of the giant reed, Arundo donax.</title>
        <authorList>
            <person name="Barrero R.A."/>
            <person name="Guerrero F.D."/>
            <person name="Moolhuijzen P."/>
            <person name="Goolsby J.A."/>
            <person name="Tidwell J."/>
            <person name="Bellgard S.E."/>
            <person name="Bellgard M.I."/>
        </authorList>
    </citation>
    <scope>NUCLEOTIDE SEQUENCE</scope>
    <source>
        <tissue evidence="1">Shoot tissue taken approximately 20 cm above the soil surface</tissue>
    </source>
</reference>
<dbReference type="AlphaFoldDB" id="A0A0A9AL30"/>
<sequence length="31" mass="3806">MCIFWNSKIKICKYIPETLEFFILEILEALR</sequence>
<dbReference type="EMBL" id="GBRH01246019">
    <property type="protein sequence ID" value="JAD51876.1"/>
    <property type="molecule type" value="Transcribed_RNA"/>
</dbReference>
<reference evidence="1" key="1">
    <citation type="submission" date="2014-09" db="EMBL/GenBank/DDBJ databases">
        <authorList>
            <person name="Magalhaes I.L.F."/>
            <person name="Oliveira U."/>
            <person name="Santos F.R."/>
            <person name="Vidigal T.H.D.A."/>
            <person name="Brescovit A.D."/>
            <person name="Santos A.J."/>
        </authorList>
    </citation>
    <scope>NUCLEOTIDE SEQUENCE</scope>
    <source>
        <tissue evidence="1">Shoot tissue taken approximately 20 cm above the soil surface</tissue>
    </source>
</reference>
<organism evidence="1">
    <name type="scientific">Arundo donax</name>
    <name type="common">Giant reed</name>
    <name type="synonym">Donax arundinaceus</name>
    <dbReference type="NCBI Taxonomy" id="35708"/>
    <lineage>
        <taxon>Eukaryota</taxon>
        <taxon>Viridiplantae</taxon>
        <taxon>Streptophyta</taxon>
        <taxon>Embryophyta</taxon>
        <taxon>Tracheophyta</taxon>
        <taxon>Spermatophyta</taxon>
        <taxon>Magnoliopsida</taxon>
        <taxon>Liliopsida</taxon>
        <taxon>Poales</taxon>
        <taxon>Poaceae</taxon>
        <taxon>PACMAD clade</taxon>
        <taxon>Arundinoideae</taxon>
        <taxon>Arundineae</taxon>
        <taxon>Arundo</taxon>
    </lineage>
</organism>